<dbReference type="GO" id="GO:0030007">
    <property type="term" value="P:intracellular potassium ion homeostasis"/>
    <property type="evidence" value="ECO:0007669"/>
    <property type="project" value="UniProtKB-UniRule"/>
</dbReference>
<feature type="region of interest" description="Disordered" evidence="11">
    <location>
        <begin position="102"/>
        <end position="185"/>
    </location>
</feature>
<comment type="caution">
    <text evidence="12">The sequence shown here is derived from an EMBL/GenBank/DDBJ whole genome shotgun (WGS) entry which is preliminary data.</text>
</comment>
<evidence type="ECO:0000313" key="12">
    <source>
        <dbReference type="EMBL" id="EXF75167.1"/>
    </source>
</evidence>
<evidence type="ECO:0000256" key="5">
    <source>
        <dbReference type="ARBA" id="ARBA00022692"/>
    </source>
</evidence>
<evidence type="ECO:0000256" key="10">
    <source>
        <dbReference type="PIRNR" id="PIRNR002450"/>
    </source>
</evidence>
<evidence type="ECO:0000256" key="2">
    <source>
        <dbReference type="ARBA" id="ARBA00009137"/>
    </source>
</evidence>
<keyword evidence="9 10" id="KW-0472">Membrane</keyword>
<keyword evidence="6 10" id="KW-0630">Potassium</keyword>
<feature type="transmembrane region" description="Helical" evidence="10">
    <location>
        <begin position="323"/>
        <end position="347"/>
    </location>
</feature>
<feature type="transmembrane region" description="Helical" evidence="10">
    <location>
        <begin position="65"/>
        <end position="90"/>
    </location>
</feature>
<dbReference type="eggNOG" id="KOG1341">
    <property type="taxonomic scope" value="Eukaryota"/>
</dbReference>
<dbReference type="GO" id="GO:0005886">
    <property type="term" value="C:plasma membrane"/>
    <property type="evidence" value="ECO:0007669"/>
    <property type="project" value="InterPro"/>
</dbReference>
<dbReference type="KEGG" id="cfj:CFIO01_06125"/>
<evidence type="ECO:0000256" key="1">
    <source>
        <dbReference type="ARBA" id="ARBA00004141"/>
    </source>
</evidence>
<keyword evidence="3 10" id="KW-0813">Transport</keyword>
<gene>
    <name evidence="12" type="ORF">CFIO01_06125</name>
</gene>
<proteinExistence type="inferred from homology"/>
<evidence type="ECO:0000256" key="6">
    <source>
        <dbReference type="ARBA" id="ARBA00022958"/>
    </source>
</evidence>
<evidence type="ECO:0000313" key="13">
    <source>
        <dbReference type="Proteomes" id="UP000020467"/>
    </source>
</evidence>
<evidence type="ECO:0000256" key="11">
    <source>
        <dbReference type="SAM" id="MobiDB-lite"/>
    </source>
</evidence>
<accession>A0A010Q5M5</accession>
<dbReference type="InterPro" id="IPR003445">
    <property type="entry name" value="Cat_transpt"/>
</dbReference>
<dbReference type="GO" id="GO:1990573">
    <property type="term" value="P:potassium ion import across plasma membrane"/>
    <property type="evidence" value="ECO:0007669"/>
    <property type="project" value="TreeGrafter"/>
</dbReference>
<evidence type="ECO:0000256" key="7">
    <source>
        <dbReference type="ARBA" id="ARBA00022989"/>
    </source>
</evidence>
<dbReference type="PANTHER" id="PTHR31064">
    <property type="entry name" value="POTASSIUM TRANSPORT PROTEIN DDB_G0292412-RELATED"/>
    <property type="match status" value="1"/>
</dbReference>
<sequence length="717" mass="80678">MWKPKLSFISLHYTWVLFCSLLSWVILYPYGNLAAVDAFFFGCSSSTESGLNTIDVKDLKTYQQVYIYVIPMITNLMFVNIIVVVARLYWFRQRLRNTVPSSLGRCGDQDVEANQESESKPGKGAEMPLQPEATRDPDDNSAPLPVHSLQAPRNEDISHEMDDQPKPTPRPTNITFDDNLPLPRPPGRADTIVLHVPGPIDRINGQPITEIPVGRGEIDDTDTIRPVRRSSVGLSRRRPHHTNGPAMRAALSIEKVASSMLVLGQTRHTETESRRSGTFSRSRTLDLPRLSQQATVGRNSQFFNLTEQDRELLGGIEYRSLKLLLKIISIYLVGLHLFGVVCLVPWIHNAPSKYKDVLAQSAQDRTWWAIYSAQTMVDNLGFTLTPDSMASFRDATWPMLVMTFLAFAGNTCYPVFLRLAIWTMSKVVPRTSATREHLQFLLDHPRRCYTLLFPSKPTWILFGIVFALNFIDVLLIIVLDLDNAAVNDLPMGPRILSALFQAASARHTGTATLNLSLVNPAVQFSLLSMMYIAIYPIAISIRASNTYEEKALGIYSDDSQLDESNGASYIMSHVRNQLSFDLWYIFLGTFCICIAESERIMDLNEPQVPRPLPPYAPVFYRSLNSSGNVGLSLGHPSVMTSLSGEFTTFSKLVICAMMIRGRHRGLPYSVDRAIMLPSEEGSSQSEMARRAAAEREERYLMTDKRHKLLYTKTNHTM</sequence>
<feature type="transmembrane region" description="Helical" evidence="10">
    <location>
        <begin position="521"/>
        <end position="541"/>
    </location>
</feature>
<protein>
    <recommendedName>
        <fullName evidence="10">Potassium transport protein</fullName>
    </recommendedName>
</protein>
<comment type="similarity">
    <text evidence="2 10">Belongs to the TrkH potassium transport family.</text>
</comment>
<keyword evidence="5 10" id="KW-0812">Transmembrane</keyword>
<dbReference type="GO" id="GO:0140107">
    <property type="term" value="F:high-affinity potassium ion transmembrane transporter activity"/>
    <property type="evidence" value="ECO:0007669"/>
    <property type="project" value="TreeGrafter"/>
</dbReference>
<dbReference type="InterPro" id="IPR004773">
    <property type="entry name" value="K/Na_transp_Trk1/HKT1"/>
</dbReference>
<keyword evidence="7 10" id="KW-1133">Transmembrane helix</keyword>
<dbReference type="Pfam" id="PF02386">
    <property type="entry name" value="TrkH"/>
    <property type="match status" value="1"/>
</dbReference>
<dbReference type="PIRSF" id="PIRSF002450">
    <property type="entry name" value="K+_transpter_TRK"/>
    <property type="match status" value="1"/>
</dbReference>
<keyword evidence="13" id="KW-1185">Reference proteome</keyword>
<dbReference type="NCBIfam" id="TIGR00934">
    <property type="entry name" value="2a38euk"/>
    <property type="match status" value="1"/>
</dbReference>
<comment type="subcellular location">
    <subcellularLocation>
        <location evidence="1">Membrane</location>
        <topology evidence="1">Multi-pass membrane protein</topology>
    </subcellularLocation>
</comment>
<dbReference type="InterPro" id="IPR015958">
    <property type="entry name" value="Trk1_fungi"/>
</dbReference>
<reference evidence="12 13" key="1">
    <citation type="submission" date="2014-02" db="EMBL/GenBank/DDBJ databases">
        <title>The genome sequence of Colletotrichum fioriniae PJ7.</title>
        <authorList>
            <person name="Baroncelli R."/>
            <person name="Thon M.R."/>
        </authorList>
    </citation>
    <scope>NUCLEOTIDE SEQUENCE [LARGE SCALE GENOMIC DNA]</scope>
    <source>
        <strain evidence="12 13">PJ7</strain>
    </source>
</reference>
<dbReference type="InterPro" id="IPR051143">
    <property type="entry name" value="TrkH_K-transport"/>
</dbReference>
<feature type="transmembrane region" description="Helical" evidence="10">
    <location>
        <begin position="12"/>
        <end position="31"/>
    </location>
</feature>
<dbReference type="AlphaFoldDB" id="A0A010Q5M5"/>
<feature type="transmembrane region" description="Helical" evidence="10">
    <location>
        <begin position="395"/>
        <end position="416"/>
    </location>
</feature>
<feature type="transmembrane region" description="Helical" evidence="10">
    <location>
        <begin position="459"/>
        <end position="479"/>
    </location>
</feature>
<evidence type="ECO:0000256" key="8">
    <source>
        <dbReference type="ARBA" id="ARBA00023065"/>
    </source>
</evidence>
<comment type="caution">
    <text evidence="10">Lacks conserved residue(s) required for the propagation of feature annotation.</text>
</comment>
<dbReference type="STRING" id="1445577.A0A010Q5M5"/>
<keyword evidence="4 10" id="KW-0633">Potassium transport</keyword>
<dbReference type="OrthoDB" id="9999863at2759"/>
<dbReference type="PANTHER" id="PTHR31064:SF5">
    <property type="entry name" value="POTASSIUM ION TRANSPORTER (EUROFUNG)"/>
    <property type="match status" value="1"/>
</dbReference>
<keyword evidence="8 10" id="KW-0406">Ion transport</keyword>
<name>A0A010Q5M5_9PEZI</name>
<dbReference type="EMBL" id="JARH01000924">
    <property type="protein sequence ID" value="EXF75167.1"/>
    <property type="molecule type" value="Genomic_DNA"/>
</dbReference>
<dbReference type="HOGENOM" id="CLU_005947_5_0_1"/>
<dbReference type="Proteomes" id="UP000020467">
    <property type="component" value="Unassembled WGS sequence"/>
</dbReference>
<feature type="compositionally biased region" description="Basic and acidic residues" evidence="11">
    <location>
        <begin position="153"/>
        <end position="165"/>
    </location>
</feature>
<evidence type="ECO:0000256" key="9">
    <source>
        <dbReference type="ARBA" id="ARBA00023136"/>
    </source>
</evidence>
<evidence type="ECO:0000256" key="3">
    <source>
        <dbReference type="ARBA" id="ARBA00022448"/>
    </source>
</evidence>
<organism evidence="12 13">
    <name type="scientific">Colletotrichum fioriniae PJ7</name>
    <dbReference type="NCBI Taxonomy" id="1445577"/>
    <lineage>
        <taxon>Eukaryota</taxon>
        <taxon>Fungi</taxon>
        <taxon>Dikarya</taxon>
        <taxon>Ascomycota</taxon>
        <taxon>Pezizomycotina</taxon>
        <taxon>Sordariomycetes</taxon>
        <taxon>Hypocreomycetidae</taxon>
        <taxon>Glomerellales</taxon>
        <taxon>Glomerellaceae</taxon>
        <taxon>Colletotrichum</taxon>
        <taxon>Colletotrichum acutatum species complex</taxon>
    </lineage>
</organism>
<evidence type="ECO:0000256" key="4">
    <source>
        <dbReference type="ARBA" id="ARBA00022538"/>
    </source>
</evidence>